<dbReference type="Proteomes" id="UP000681414">
    <property type="component" value="Unassembled WGS sequence"/>
</dbReference>
<comment type="catalytic activity">
    <reaction evidence="5">
        <text>RNA(n) + a ribonucleoside 5'-triphosphate = RNA(n+1) + diphosphate</text>
        <dbReference type="Rhea" id="RHEA:21248"/>
        <dbReference type="Rhea" id="RHEA-COMP:14527"/>
        <dbReference type="Rhea" id="RHEA-COMP:17342"/>
        <dbReference type="ChEBI" id="CHEBI:33019"/>
        <dbReference type="ChEBI" id="CHEBI:61557"/>
        <dbReference type="ChEBI" id="CHEBI:140395"/>
        <dbReference type="EC" id="2.7.7.6"/>
    </reaction>
</comment>
<evidence type="ECO:0000256" key="2">
    <source>
        <dbReference type="ARBA" id="ARBA00022679"/>
    </source>
</evidence>
<reference evidence="6 7" key="1">
    <citation type="submission" date="2021-05" db="EMBL/GenBank/DDBJ databases">
        <title>Novel Bacillus species.</title>
        <authorList>
            <person name="Liu G."/>
        </authorList>
    </citation>
    <scope>NUCLEOTIDE SEQUENCE [LARGE SCALE GENOMIC DNA]</scope>
    <source>
        <strain evidence="7">FJAT-49780</strain>
    </source>
</reference>
<keyword evidence="3 5" id="KW-0548">Nucleotidyltransferase</keyword>
<dbReference type="GO" id="GO:0006351">
    <property type="term" value="P:DNA-templated transcription"/>
    <property type="evidence" value="ECO:0007669"/>
    <property type="project" value="UniProtKB-UniRule"/>
</dbReference>
<comment type="subunit">
    <text evidence="5">RNAP is composed of a core of 2 alpha, a beta and a beta' subunit. The core is associated with a delta subunit, and at least one of epsilon or omega. When a sigma factor is associated with the core the holoenzyme is formed, which can initiate transcription.</text>
</comment>
<proteinExistence type="inferred from homology"/>
<dbReference type="GO" id="GO:0000428">
    <property type="term" value="C:DNA-directed RNA polymerase complex"/>
    <property type="evidence" value="ECO:0007669"/>
    <property type="project" value="UniProtKB-KW"/>
</dbReference>
<dbReference type="EC" id="2.7.7.6" evidence="5"/>
<dbReference type="NCBIfam" id="NF010188">
    <property type="entry name" value="PRK13667.1"/>
    <property type="match status" value="1"/>
</dbReference>
<dbReference type="GO" id="GO:0003899">
    <property type="term" value="F:DNA-directed RNA polymerase activity"/>
    <property type="evidence" value="ECO:0007669"/>
    <property type="project" value="UniProtKB-UniRule"/>
</dbReference>
<evidence type="ECO:0000256" key="5">
    <source>
        <dbReference type="HAMAP-Rule" id="MF_01553"/>
    </source>
</evidence>
<dbReference type="EMBL" id="JAGYPG010000001">
    <property type="protein sequence ID" value="MBS4193832.1"/>
    <property type="molecule type" value="Genomic_DNA"/>
</dbReference>
<dbReference type="HAMAP" id="MF_01553">
    <property type="entry name" value="RNApol_bact_RpoY"/>
    <property type="match status" value="1"/>
</dbReference>
<dbReference type="AlphaFoldDB" id="A0A942YEV0"/>
<gene>
    <name evidence="5" type="primary">rpoY</name>
    <name evidence="6" type="ORF">KHA97_01940</name>
</gene>
<keyword evidence="4 5" id="KW-0804">Transcription</keyword>
<accession>A0A942YEV0</accession>
<dbReference type="InterPro" id="IPR009907">
    <property type="entry name" value="RpoY"/>
</dbReference>
<keyword evidence="2 5" id="KW-0808">Transferase</keyword>
<evidence type="ECO:0000256" key="1">
    <source>
        <dbReference type="ARBA" id="ARBA00022478"/>
    </source>
</evidence>
<keyword evidence="1 5" id="KW-0240">DNA-directed RNA polymerase</keyword>
<dbReference type="Gene3D" id="3.10.20.730">
    <property type="entry name" value="RNAP, epsilon subunit-like"/>
    <property type="match status" value="1"/>
</dbReference>
<evidence type="ECO:0000313" key="6">
    <source>
        <dbReference type="EMBL" id="MBS4193832.1"/>
    </source>
</evidence>
<organism evidence="6 7">
    <name type="scientific">Lederbergia citri</name>
    <dbReference type="NCBI Taxonomy" id="2833580"/>
    <lineage>
        <taxon>Bacteria</taxon>
        <taxon>Bacillati</taxon>
        <taxon>Bacillota</taxon>
        <taxon>Bacilli</taxon>
        <taxon>Bacillales</taxon>
        <taxon>Bacillaceae</taxon>
        <taxon>Lederbergia</taxon>
    </lineage>
</organism>
<comment type="similarity">
    <text evidence="5">Belongs to the RNA polymerase subunit epsilon family.</text>
</comment>
<comment type="function">
    <text evidence="5">A non-essential component of RNA polymerase (RNAP).</text>
</comment>
<name>A0A942YEV0_9BACI</name>
<dbReference type="Pfam" id="PF07288">
    <property type="entry name" value="RpoY"/>
    <property type="match status" value="1"/>
</dbReference>
<evidence type="ECO:0000256" key="3">
    <source>
        <dbReference type="ARBA" id="ARBA00022695"/>
    </source>
</evidence>
<keyword evidence="7" id="KW-1185">Reference proteome</keyword>
<comment type="caution">
    <text evidence="6">The sequence shown here is derived from an EMBL/GenBank/DDBJ whole genome shotgun (WGS) entry which is preliminary data.</text>
</comment>
<dbReference type="GO" id="GO:0003677">
    <property type="term" value="F:DNA binding"/>
    <property type="evidence" value="ECO:0007669"/>
    <property type="project" value="UniProtKB-UniRule"/>
</dbReference>
<evidence type="ECO:0000313" key="7">
    <source>
        <dbReference type="Proteomes" id="UP000681414"/>
    </source>
</evidence>
<dbReference type="RefSeq" id="WP_213123069.1">
    <property type="nucleotide sequence ID" value="NZ_JAGYPG010000001.1"/>
</dbReference>
<protein>
    <recommendedName>
        <fullName evidence="5">DNA-directed RNA polymerase subunit epsilon</fullName>
        <shortName evidence="5">RNAP epsilon subunit</shortName>
        <ecNumber evidence="5">2.7.7.6</ecNumber>
    </recommendedName>
    <alternativeName>
        <fullName evidence="5">RNA polymerase epsilon subunit</fullName>
    </alternativeName>
    <alternativeName>
        <fullName evidence="5">Transcriptase subunit epsilon</fullName>
    </alternativeName>
</protein>
<evidence type="ECO:0000256" key="4">
    <source>
        <dbReference type="ARBA" id="ARBA00023163"/>
    </source>
</evidence>
<sequence length="72" mass="8733">MMYKVYYQDSKSEMPVREKTKSMYMEADNERAVRKLLKDQQINIEFIQLLEGAYLEYEKESEHFKLQENVSS</sequence>